<keyword evidence="5" id="KW-1185">Reference proteome</keyword>
<reference evidence="4 5" key="1">
    <citation type="submission" date="2018-09" db="EMBL/GenBank/DDBJ databases">
        <title>Discovery and Ecogenomic Context for Candidatus Cryosericales, a Global Caldiserica Order Active in Thawing Permafrost.</title>
        <authorList>
            <person name="Martinez M.A."/>
            <person name="Woodcroft B.J."/>
            <person name="Ignacio Espinoza J.C."/>
            <person name="Zayed A."/>
            <person name="Singleton C.M."/>
            <person name="Boyd J."/>
            <person name="Li Y.-F."/>
            <person name="Purvine S."/>
            <person name="Maughan H."/>
            <person name="Hodgkins S.B."/>
            <person name="Anderson D."/>
            <person name="Sederholm M."/>
            <person name="Temperton B."/>
            <person name="Saleska S.R."/>
            <person name="Tyson G.W."/>
            <person name="Rich V.I."/>
        </authorList>
    </citation>
    <scope>NUCLEOTIDE SEQUENCE [LARGE SCALE GENOMIC DNA]</scope>
    <source>
        <strain evidence="4 5">SMC1</strain>
    </source>
</reference>
<evidence type="ECO:0000256" key="1">
    <source>
        <dbReference type="ARBA" id="ARBA00022690"/>
    </source>
</evidence>
<dbReference type="RefSeq" id="WP_119086170.1">
    <property type="nucleotide sequence ID" value="NZ_QXIY01000033.1"/>
</dbReference>
<dbReference type="InterPro" id="IPR052781">
    <property type="entry name" value="Cys_protease_inhibitor_I42"/>
</dbReference>
<name>A0A398DM51_9BACT</name>
<evidence type="ECO:0000313" key="5">
    <source>
        <dbReference type="Proteomes" id="UP000266113"/>
    </source>
</evidence>
<dbReference type="InterPro" id="IPR018990">
    <property type="entry name" value="Prot_inh_I42_chagasin"/>
</dbReference>
<protein>
    <recommendedName>
        <fullName evidence="3">Proteinase inhibitor I42 chagasin domain-containing protein</fullName>
    </recommendedName>
</protein>
<dbReference type="InterPro" id="IPR036331">
    <property type="entry name" value="Chagasin-like_sf"/>
</dbReference>
<dbReference type="AlphaFoldDB" id="A0A398DM51"/>
<dbReference type="Gene3D" id="2.60.40.2020">
    <property type="match status" value="1"/>
</dbReference>
<sequence>MKKRILAVVVIVVAVAAVIVALVLTRASGGGKITGDTFETTVGKTFTISLDANATTGYNWSQTTKDTNVVAFVDNAYVAEARDPQVVGGGGTDTFTFKAVGKGTTTITLAYARPWESVLPAQTKTITVTAK</sequence>
<dbReference type="Pfam" id="PF09394">
    <property type="entry name" value="Inhibitor_I42"/>
    <property type="match status" value="1"/>
</dbReference>
<comment type="caution">
    <text evidence="4">The sequence shown here is derived from an EMBL/GenBank/DDBJ whole genome shotgun (WGS) entry which is preliminary data.</text>
</comment>
<evidence type="ECO:0000256" key="2">
    <source>
        <dbReference type="ARBA" id="ARBA00022704"/>
    </source>
</evidence>
<accession>A0A398DM51</accession>
<dbReference type="OrthoDB" id="9816301at2"/>
<dbReference type="SUPFAM" id="SSF141066">
    <property type="entry name" value="ICP-like"/>
    <property type="match status" value="1"/>
</dbReference>
<proteinExistence type="predicted"/>
<dbReference type="PANTHER" id="PTHR36530">
    <property type="entry name" value="INHIBITOR OF CYSTEINE PEPTIDASE"/>
    <property type="match status" value="1"/>
</dbReference>
<evidence type="ECO:0000259" key="3">
    <source>
        <dbReference type="Pfam" id="PF09394"/>
    </source>
</evidence>
<dbReference type="PANTHER" id="PTHR36530:SF1">
    <property type="entry name" value="AMOEBIASIN-1"/>
    <property type="match status" value="1"/>
</dbReference>
<dbReference type="Proteomes" id="UP000266113">
    <property type="component" value="Unassembled WGS sequence"/>
</dbReference>
<evidence type="ECO:0000313" key="4">
    <source>
        <dbReference type="EMBL" id="RIE16255.1"/>
    </source>
</evidence>
<dbReference type="EMBL" id="QXIY01000033">
    <property type="protein sequence ID" value="RIE16255.1"/>
    <property type="molecule type" value="Genomic_DNA"/>
</dbReference>
<organism evidence="4 5">
    <name type="scientific">Candidatus Cryosericum septentrionale</name>
    <dbReference type="NCBI Taxonomy" id="2290913"/>
    <lineage>
        <taxon>Bacteria</taxon>
        <taxon>Pseudomonadati</taxon>
        <taxon>Caldisericota/Cryosericota group</taxon>
        <taxon>Candidatus Cryosericota</taxon>
        <taxon>Candidatus Cryosericia</taxon>
        <taxon>Candidatus Cryosericales</taxon>
        <taxon>Candidatus Cryosericaceae</taxon>
        <taxon>Candidatus Cryosericum</taxon>
    </lineage>
</organism>
<keyword evidence="1" id="KW-0646">Protease inhibitor</keyword>
<feature type="domain" description="Proteinase inhibitor I42 chagasin" evidence="3">
    <location>
        <begin position="41"/>
        <end position="129"/>
    </location>
</feature>
<gene>
    <name evidence="4" type="ORF">SMC1_07550</name>
</gene>
<dbReference type="GO" id="GO:0004869">
    <property type="term" value="F:cysteine-type endopeptidase inhibitor activity"/>
    <property type="evidence" value="ECO:0007669"/>
    <property type="project" value="UniProtKB-KW"/>
</dbReference>
<keyword evidence="2" id="KW-0789">Thiol protease inhibitor</keyword>